<organism evidence="8 9">
    <name type="scientific">Pleomassaria siparia CBS 279.74</name>
    <dbReference type="NCBI Taxonomy" id="1314801"/>
    <lineage>
        <taxon>Eukaryota</taxon>
        <taxon>Fungi</taxon>
        <taxon>Dikarya</taxon>
        <taxon>Ascomycota</taxon>
        <taxon>Pezizomycotina</taxon>
        <taxon>Dothideomycetes</taxon>
        <taxon>Pleosporomycetidae</taxon>
        <taxon>Pleosporales</taxon>
        <taxon>Pleomassariaceae</taxon>
        <taxon>Pleomassaria</taxon>
    </lineage>
</organism>
<feature type="transmembrane region" description="Helical" evidence="6">
    <location>
        <begin position="141"/>
        <end position="163"/>
    </location>
</feature>
<feature type="compositionally biased region" description="Low complexity" evidence="5">
    <location>
        <begin position="9"/>
        <end position="33"/>
    </location>
</feature>
<proteinExistence type="predicted"/>
<dbReference type="InterPro" id="IPR020846">
    <property type="entry name" value="MFS_dom"/>
</dbReference>
<feature type="region of interest" description="Disordered" evidence="5">
    <location>
        <begin position="1"/>
        <end position="67"/>
    </location>
</feature>
<dbReference type="GO" id="GO:0000329">
    <property type="term" value="C:fungal-type vacuole membrane"/>
    <property type="evidence" value="ECO:0007669"/>
    <property type="project" value="TreeGrafter"/>
</dbReference>
<evidence type="ECO:0000256" key="5">
    <source>
        <dbReference type="SAM" id="MobiDB-lite"/>
    </source>
</evidence>
<feature type="transmembrane region" description="Helical" evidence="6">
    <location>
        <begin position="231"/>
        <end position="249"/>
    </location>
</feature>
<evidence type="ECO:0000259" key="7">
    <source>
        <dbReference type="PROSITE" id="PS50850"/>
    </source>
</evidence>
<evidence type="ECO:0000256" key="3">
    <source>
        <dbReference type="ARBA" id="ARBA00022989"/>
    </source>
</evidence>
<dbReference type="InterPro" id="IPR036259">
    <property type="entry name" value="MFS_trans_sf"/>
</dbReference>
<feature type="transmembrane region" description="Helical" evidence="6">
    <location>
        <begin position="299"/>
        <end position="318"/>
    </location>
</feature>
<keyword evidence="2 6" id="KW-0812">Transmembrane</keyword>
<gene>
    <name evidence="8" type="ORF">K504DRAFT_441093</name>
</gene>
<dbReference type="Pfam" id="PF07690">
    <property type="entry name" value="MFS_1"/>
    <property type="match status" value="1"/>
</dbReference>
<dbReference type="OrthoDB" id="6770063at2759"/>
<feature type="domain" description="Major facilitator superfamily (MFS) profile" evidence="7">
    <location>
        <begin position="76"/>
        <end position="570"/>
    </location>
</feature>
<evidence type="ECO:0000256" key="2">
    <source>
        <dbReference type="ARBA" id="ARBA00022692"/>
    </source>
</evidence>
<evidence type="ECO:0000313" key="9">
    <source>
        <dbReference type="Proteomes" id="UP000799428"/>
    </source>
</evidence>
<dbReference type="InterPro" id="IPR011701">
    <property type="entry name" value="MFS"/>
</dbReference>
<feature type="transmembrane region" description="Helical" evidence="6">
    <location>
        <begin position="375"/>
        <end position="396"/>
    </location>
</feature>
<dbReference type="PANTHER" id="PTHR23501:SF33">
    <property type="entry name" value="MAJOR FACILITATOR SUPERFAMILY (MFS) PROFILE DOMAIN-CONTAINING PROTEIN"/>
    <property type="match status" value="1"/>
</dbReference>
<feature type="transmembrane region" description="Helical" evidence="6">
    <location>
        <begin position="543"/>
        <end position="565"/>
    </location>
</feature>
<dbReference type="SUPFAM" id="SSF103473">
    <property type="entry name" value="MFS general substrate transporter"/>
    <property type="match status" value="1"/>
</dbReference>
<name>A0A6G1JWW8_9PLEO</name>
<evidence type="ECO:0000256" key="6">
    <source>
        <dbReference type="SAM" id="Phobius"/>
    </source>
</evidence>
<dbReference type="Gene3D" id="1.20.1250.20">
    <property type="entry name" value="MFS general substrate transporter like domains"/>
    <property type="match status" value="1"/>
</dbReference>
<keyword evidence="9" id="KW-1185">Reference proteome</keyword>
<evidence type="ECO:0000256" key="1">
    <source>
        <dbReference type="ARBA" id="ARBA00004141"/>
    </source>
</evidence>
<protein>
    <submittedName>
        <fullName evidence="8">MFS general substrate transporter</fullName>
    </submittedName>
</protein>
<dbReference type="PANTHER" id="PTHR23501">
    <property type="entry name" value="MAJOR FACILITATOR SUPERFAMILY"/>
    <property type="match status" value="1"/>
</dbReference>
<feature type="transmembrane region" description="Helical" evidence="6">
    <location>
        <begin position="470"/>
        <end position="489"/>
    </location>
</feature>
<feature type="transmembrane region" description="Helical" evidence="6">
    <location>
        <begin position="436"/>
        <end position="458"/>
    </location>
</feature>
<keyword evidence="4 6" id="KW-0472">Membrane</keyword>
<keyword evidence="3 6" id="KW-1133">Transmembrane helix</keyword>
<feature type="transmembrane region" description="Helical" evidence="6">
    <location>
        <begin position="405"/>
        <end position="424"/>
    </location>
</feature>
<evidence type="ECO:0000256" key="4">
    <source>
        <dbReference type="ARBA" id="ARBA00023136"/>
    </source>
</evidence>
<feature type="transmembrane region" description="Helical" evidence="6">
    <location>
        <begin position="339"/>
        <end position="363"/>
    </location>
</feature>
<accession>A0A6G1JWW8</accession>
<sequence>MASSNTERTPLLHSASSSTSSLSLTSSSVSNSTSDEHPDSPLLQPRTGIDKVNGDEETPLDSNVRETSTSTSVGKTILVLLIGGFISNADGSLLLATHPSIASEFNALADSSWLVTSFALATAATQPLYGKLSDIYGRKKLLLVAYTLFGLGCFLVGVGTSMWQVILGRVVSGAGASGMTTLVSILITDLVPLREVATWRSYINVAATTGRSIGGPLGGALADTVGWRWSFLGQVPLIGLAILLVYITLPETHPEVPEGPKESKLGRIDFLGATLMTLSLLCFLVPLEIGGGRVSWDHPLIFILLGSAFVFGAALLATEAWYAREPIFPIVLLKKKDTLLSFFIGGCQSAAQMGLMFAVPLYFQITSSTTLTAAGAHLVPSVVGNAVGGILSGYIIKRTGRYKALISFAAACSSSAYLLLIFRWHGHTNWLESMYIIPAGFGTGILQSALFVSLQAAIETKHVAVAASSLYLANNVGSIAGMAGCSVVIQEGLKRGLLTRLRSMGLGRKAVKKIIDHAAGDVQYIGRAKPAIAEAIVGSYIDALTWTHCLSLLCSGMGLIASFFLGQHKLH</sequence>
<feature type="transmembrane region" description="Helical" evidence="6">
    <location>
        <begin position="270"/>
        <end position="287"/>
    </location>
</feature>
<dbReference type="AlphaFoldDB" id="A0A6G1JWW8"/>
<comment type="subcellular location">
    <subcellularLocation>
        <location evidence="1">Membrane</location>
        <topology evidence="1">Multi-pass membrane protein</topology>
    </subcellularLocation>
</comment>
<dbReference type="Proteomes" id="UP000799428">
    <property type="component" value="Unassembled WGS sequence"/>
</dbReference>
<reference evidence="8" key="1">
    <citation type="journal article" date="2020" name="Stud. Mycol.">
        <title>101 Dothideomycetes genomes: a test case for predicting lifestyles and emergence of pathogens.</title>
        <authorList>
            <person name="Haridas S."/>
            <person name="Albert R."/>
            <person name="Binder M."/>
            <person name="Bloem J."/>
            <person name="Labutti K."/>
            <person name="Salamov A."/>
            <person name="Andreopoulos B."/>
            <person name="Baker S."/>
            <person name="Barry K."/>
            <person name="Bills G."/>
            <person name="Bluhm B."/>
            <person name="Cannon C."/>
            <person name="Castanera R."/>
            <person name="Culley D."/>
            <person name="Daum C."/>
            <person name="Ezra D."/>
            <person name="Gonzalez J."/>
            <person name="Henrissat B."/>
            <person name="Kuo A."/>
            <person name="Liang C."/>
            <person name="Lipzen A."/>
            <person name="Lutzoni F."/>
            <person name="Magnuson J."/>
            <person name="Mondo S."/>
            <person name="Nolan M."/>
            <person name="Ohm R."/>
            <person name="Pangilinan J."/>
            <person name="Park H.-J."/>
            <person name="Ramirez L."/>
            <person name="Alfaro M."/>
            <person name="Sun H."/>
            <person name="Tritt A."/>
            <person name="Yoshinaga Y."/>
            <person name="Zwiers L.-H."/>
            <person name="Turgeon B."/>
            <person name="Goodwin S."/>
            <person name="Spatafora J."/>
            <person name="Crous P."/>
            <person name="Grigoriev I."/>
        </authorList>
    </citation>
    <scope>NUCLEOTIDE SEQUENCE</scope>
    <source>
        <strain evidence="8">CBS 279.74</strain>
    </source>
</reference>
<dbReference type="EMBL" id="MU005781">
    <property type="protein sequence ID" value="KAF2704667.1"/>
    <property type="molecule type" value="Genomic_DNA"/>
</dbReference>
<dbReference type="GO" id="GO:0015174">
    <property type="term" value="F:basic amino acid transmembrane transporter activity"/>
    <property type="evidence" value="ECO:0007669"/>
    <property type="project" value="TreeGrafter"/>
</dbReference>
<dbReference type="PROSITE" id="PS50850">
    <property type="entry name" value="MFS"/>
    <property type="match status" value="1"/>
</dbReference>
<evidence type="ECO:0000313" key="8">
    <source>
        <dbReference type="EMBL" id="KAF2704667.1"/>
    </source>
</evidence>